<dbReference type="InterPro" id="IPR001810">
    <property type="entry name" value="F-box_dom"/>
</dbReference>
<dbReference type="InterPro" id="IPR036047">
    <property type="entry name" value="F-box-like_dom_sf"/>
</dbReference>
<organism evidence="2 3">
    <name type="scientific">Rhynchospora tenuis</name>
    <dbReference type="NCBI Taxonomy" id="198213"/>
    <lineage>
        <taxon>Eukaryota</taxon>
        <taxon>Viridiplantae</taxon>
        <taxon>Streptophyta</taxon>
        <taxon>Embryophyta</taxon>
        <taxon>Tracheophyta</taxon>
        <taxon>Spermatophyta</taxon>
        <taxon>Magnoliopsida</taxon>
        <taxon>Liliopsida</taxon>
        <taxon>Poales</taxon>
        <taxon>Cyperaceae</taxon>
        <taxon>Cyperoideae</taxon>
        <taxon>Rhynchosporeae</taxon>
        <taxon>Rhynchospora</taxon>
    </lineage>
</organism>
<evidence type="ECO:0000313" key="2">
    <source>
        <dbReference type="EMBL" id="KAJ3698584.1"/>
    </source>
</evidence>
<dbReference type="SUPFAM" id="SSF81383">
    <property type="entry name" value="F-box domain"/>
    <property type="match status" value="1"/>
</dbReference>
<proteinExistence type="predicted"/>
<sequence>MEGEGREAPSSCARDWAEMQSDVLVVIFQKIGLMEVLRAAGSVCRSWRKVAKEEPELWRRINMTNHGYVRNARLLNDPARVAIDRSGGLLEEFSIERLGNDDLLRYLCDRTSVLKRLRLISCHQLSEKAIAETAKRQPLLEEFEISFGSYCEEVTEIVGKECPQLKSFKFNNKWYSNSDPFPNYDEDEEISVITRPLGLPRPCISFVISSLLVTG</sequence>
<feature type="domain" description="F-box" evidence="1">
    <location>
        <begin position="22"/>
        <end position="63"/>
    </location>
</feature>
<name>A0AAD5ZIL3_9POAL</name>
<protein>
    <recommendedName>
        <fullName evidence="1">F-box domain-containing protein</fullName>
    </recommendedName>
</protein>
<dbReference type="EMBL" id="JAMRDG010000001">
    <property type="protein sequence ID" value="KAJ3698584.1"/>
    <property type="molecule type" value="Genomic_DNA"/>
</dbReference>
<evidence type="ECO:0000259" key="1">
    <source>
        <dbReference type="Pfam" id="PF12937"/>
    </source>
</evidence>
<dbReference type="PANTHER" id="PTHR38926:SF2">
    <property type="entry name" value="F-BOX_LRR-REPEAT PROTEIN 21-RELATED"/>
    <property type="match status" value="1"/>
</dbReference>
<comment type="caution">
    <text evidence="2">The sequence shown here is derived from an EMBL/GenBank/DDBJ whole genome shotgun (WGS) entry which is preliminary data.</text>
</comment>
<dbReference type="AlphaFoldDB" id="A0AAD5ZIL3"/>
<dbReference type="FunFam" id="1.20.1280.50:FF:000037">
    <property type="entry name" value="F-box protein SKIP19"/>
    <property type="match status" value="1"/>
</dbReference>
<evidence type="ECO:0000313" key="3">
    <source>
        <dbReference type="Proteomes" id="UP001210211"/>
    </source>
</evidence>
<dbReference type="Proteomes" id="UP001210211">
    <property type="component" value="Unassembled WGS sequence"/>
</dbReference>
<reference evidence="2 3" key="1">
    <citation type="journal article" date="2022" name="Cell">
        <title>Repeat-based holocentromeres influence genome architecture and karyotype evolution.</title>
        <authorList>
            <person name="Hofstatter P.G."/>
            <person name="Thangavel G."/>
            <person name="Lux T."/>
            <person name="Neumann P."/>
            <person name="Vondrak T."/>
            <person name="Novak P."/>
            <person name="Zhang M."/>
            <person name="Costa L."/>
            <person name="Castellani M."/>
            <person name="Scott A."/>
            <person name="Toegelov H."/>
            <person name="Fuchs J."/>
            <person name="Mata-Sucre Y."/>
            <person name="Dias Y."/>
            <person name="Vanzela A.L.L."/>
            <person name="Huettel B."/>
            <person name="Almeida C.C.S."/>
            <person name="Simkova H."/>
            <person name="Souza G."/>
            <person name="Pedrosa-Harand A."/>
            <person name="Macas J."/>
            <person name="Mayer K.F.X."/>
            <person name="Houben A."/>
            <person name="Marques A."/>
        </authorList>
    </citation>
    <scope>NUCLEOTIDE SEQUENCE [LARGE SCALE GENOMIC DNA]</scope>
    <source>
        <strain evidence="2">RhyTen1mFocal</strain>
    </source>
</reference>
<gene>
    <name evidence="2" type="ORF">LUZ61_002289</name>
</gene>
<dbReference type="Gene3D" id="3.80.10.10">
    <property type="entry name" value="Ribonuclease Inhibitor"/>
    <property type="match status" value="1"/>
</dbReference>
<accession>A0AAD5ZIL3</accession>
<dbReference type="Pfam" id="PF12937">
    <property type="entry name" value="F-box-like"/>
    <property type="match status" value="1"/>
</dbReference>
<keyword evidence="3" id="KW-1185">Reference proteome</keyword>
<dbReference type="Gene3D" id="1.20.1280.50">
    <property type="match status" value="1"/>
</dbReference>
<dbReference type="PANTHER" id="PTHR38926">
    <property type="entry name" value="F-BOX DOMAIN CONTAINING PROTEIN, EXPRESSED"/>
    <property type="match status" value="1"/>
</dbReference>
<dbReference type="InterPro" id="IPR032675">
    <property type="entry name" value="LRR_dom_sf"/>
</dbReference>